<name>A0ABP0S0X0_9DINO</name>
<sequence length="196" mass="21618">MDLPSTVRVSAQTRELIEKREALQSEGPPQTVQETSSVEAMMLQMASHPLGARCEVSPGGRRGQVCFVGRPGGLQILVAVELDMSQGDDVQLGSRWLDGIRYFEPSREDAPVVWAQPKDVVCGDFPETQSCISDGSQQGFGESMNPFMPKMLTFMPHAFHGFGMCRLHFTTIVRLDRVGWTPSQISRTQNSSDGRS</sequence>
<evidence type="ECO:0000313" key="1">
    <source>
        <dbReference type="EMBL" id="CAK9105961.1"/>
    </source>
</evidence>
<dbReference type="SUPFAM" id="SSF74924">
    <property type="entry name" value="Cap-Gly domain"/>
    <property type="match status" value="1"/>
</dbReference>
<dbReference type="InterPro" id="IPR036859">
    <property type="entry name" value="CAP-Gly_dom_sf"/>
</dbReference>
<gene>
    <name evidence="1" type="ORF">CCMP2556_LOCUS49563</name>
</gene>
<organism evidence="1 2">
    <name type="scientific">Durusdinium trenchii</name>
    <dbReference type="NCBI Taxonomy" id="1381693"/>
    <lineage>
        <taxon>Eukaryota</taxon>
        <taxon>Sar</taxon>
        <taxon>Alveolata</taxon>
        <taxon>Dinophyceae</taxon>
        <taxon>Suessiales</taxon>
        <taxon>Symbiodiniaceae</taxon>
        <taxon>Durusdinium</taxon>
    </lineage>
</organism>
<keyword evidence="2" id="KW-1185">Reference proteome</keyword>
<accession>A0ABP0S0X0</accession>
<dbReference type="EMBL" id="CAXAMN010026805">
    <property type="protein sequence ID" value="CAK9105961.1"/>
    <property type="molecule type" value="Genomic_DNA"/>
</dbReference>
<protein>
    <submittedName>
        <fullName evidence="1">Uncharacterized protein</fullName>
    </submittedName>
</protein>
<reference evidence="1 2" key="1">
    <citation type="submission" date="2024-02" db="EMBL/GenBank/DDBJ databases">
        <authorList>
            <person name="Chen Y."/>
            <person name="Shah S."/>
            <person name="Dougan E. K."/>
            <person name="Thang M."/>
            <person name="Chan C."/>
        </authorList>
    </citation>
    <scope>NUCLEOTIDE SEQUENCE [LARGE SCALE GENOMIC DNA]</scope>
</reference>
<evidence type="ECO:0000313" key="2">
    <source>
        <dbReference type="Proteomes" id="UP001642484"/>
    </source>
</evidence>
<dbReference type="Proteomes" id="UP001642484">
    <property type="component" value="Unassembled WGS sequence"/>
</dbReference>
<proteinExistence type="predicted"/>
<comment type="caution">
    <text evidence="1">The sequence shown here is derived from an EMBL/GenBank/DDBJ whole genome shotgun (WGS) entry which is preliminary data.</text>
</comment>
<dbReference type="Gene3D" id="2.30.30.190">
    <property type="entry name" value="CAP Gly-rich-like domain"/>
    <property type="match status" value="1"/>
</dbReference>